<dbReference type="AlphaFoldDB" id="A0AAV2SUA7"/>
<gene>
    <name evidence="2" type="ORF">MNOR_LOCUS39835</name>
</gene>
<feature type="compositionally biased region" description="Basic residues" evidence="1">
    <location>
        <begin position="602"/>
        <end position="613"/>
    </location>
</feature>
<reference evidence="2 3" key="1">
    <citation type="submission" date="2024-05" db="EMBL/GenBank/DDBJ databases">
        <authorList>
            <person name="Wallberg A."/>
        </authorList>
    </citation>
    <scope>NUCLEOTIDE SEQUENCE [LARGE SCALE GENOMIC DNA]</scope>
</reference>
<feature type="region of interest" description="Disordered" evidence="1">
    <location>
        <begin position="108"/>
        <end position="144"/>
    </location>
</feature>
<evidence type="ECO:0000256" key="1">
    <source>
        <dbReference type="SAM" id="MobiDB-lite"/>
    </source>
</evidence>
<accession>A0AAV2SUA7</accession>
<feature type="region of interest" description="Disordered" evidence="1">
    <location>
        <begin position="160"/>
        <end position="214"/>
    </location>
</feature>
<name>A0AAV2SUA7_MEGNR</name>
<dbReference type="EMBL" id="CAXKWB010109937">
    <property type="protein sequence ID" value="CAL4231892.1"/>
    <property type="molecule type" value="Genomic_DNA"/>
</dbReference>
<comment type="caution">
    <text evidence="2">The sequence shown here is derived from an EMBL/GenBank/DDBJ whole genome shotgun (WGS) entry which is preliminary data.</text>
</comment>
<keyword evidence="3" id="KW-1185">Reference proteome</keyword>
<feature type="compositionally biased region" description="Polar residues" evidence="1">
    <location>
        <begin position="185"/>
        <end position="196"/>
    </location>
</feature>
<proteinExistence type="predicted"/>
<organism evidence="2 3">
    <name type="scientific">Meganyctiphanes norvegica</name>
    <name type="common">Northern krill</name>
    <name type="synonym">Thysanopoda norvegica</name>
    <dbReference type="NCBI Taxonomy" id="48144"/>
    <lineage>
        <taxon>Eukaryota</taxon>
        <taxon>Metazoa</taxon>
        <taxon>Ecdysozoa</taxon>
        <taxon>Arthropoda</taxon>
        <taxon>Crustacea</taxon>
        <taxon>Multicrustacea</taxon>
        <taxon>Malacostraca</taxon>
        <taxon>Eumalacostraca</taxon>
        <taxon>Eucarida</taxon>
        <taxon>Euphausiacea</taxon>
        <taxon>Euphausiidae</taxon>
        <taxon>Meganyctiphanes</taxon>
    </lineage>
</organism>
<sequence>MSLTEENQMEGRNKCNHCMKYASEPIWGHSSCSYHRKCTGSDMWAPSQCDDCLESRNSFFELSLEEQEKSREELVTMVKKSAAHKASRRKDWAYDQALTSFLEEGQLPEGAVTPCPSEVDQDDYQSPGRASHDLPCVSPEPEDPIATRMSAMEETLKQLVRGMKRNRSPSWDDYSQSPRRRNKTPNRSVSPTNSYYSDGHSRREYTSCGPNDSLWDSAEPKRKPLFFEEGETWIVYNSEIHNLIGNHKVLVNHEAIDVKWHHRGDAFAQIKYSAKRNSPYVDPDIGHQNLMSALELLPCSGDPPGAKRKCFSANFDNDSGLATALKSIKDKDSKIMQSLFSNNDDEFRRCFSEDTFRAVSMANFTSGWSLTGSEYLAWAKFAPLDVIEISEALGDSSTIRVKKELLEEEKQTRMELVNFLTAMNLLEKLQKKVKGDPSTYSTAMAISRHILTSLKKLTISWMTAKFEIRKEILKGKDSQAANQLFKSTLWDPAIFPKEVFETLKTKGPDKSIKHMLGNQSKPNYIQRSFNNPGFQVRSRQKYADSQYDRPSTSFVKTFRDKSPYKATGRKQTNSGFKKQSKGPFNKQSGKYANSTRNNTIRTGRRFKKVKISRATRNSL</sequence>
<feature type="non-terminal residue" evidence="2">
    <location>
        <position position="619"/>
    </location>
</feature>
<dbReference type="Proteomes" id="UP001497623">
    <property type="component" value="Unassembled WGS sequence"/>
</dbReference>
<evidence type="ECO:0000313" key="3">
    <source>
        <dbReference type="Proteomes" id="UP001497623"/>
    </source>
</evidence>
<feature type="region of interest" description="Disordered" evidence="1">
    <location>
        <begin position="522"/>
        <end position="619"/>
    </location>
</feature>
<feature type="compositionally biased region" description="Polar residues" evidence="1">
    <location>
        <begin position="585"/>
        <end position="601"/>
    </location>
</feature>
<protein>
    <submittedName>
        <fullName evidence="2">Uncharacterized protein</fullName>
    </submittedName>
</protein>
<feature type="compositionally biased region" description="Polar residues" evidence="1">
    <location>
        <begin position="522"/>
        <end position="533"/>
    </location>
</feature>
<evidence type="ECO:0000313" key="2">
    <source>
        <dbReference type="EMBL" id="CAL4231892.1"/>
    </source>
</evidence>